<dbReference type="EMBL" id="BAAAQR010000001">
    <property type="protein sequence ID" value="GAA2138329.1"/>
    <property type="molecule type" value="Genomic_DNA"/>
</dbReference>
<sequence length="147" mass="15369">MLDLLGDLGDVVPAKDLEAGLAAARELRPAVILVAGDPGADPLDALIAVRRDPALRAVPVVMLAIDPEPEEAGDPGRPGRGRDVHQVAQALQRLMLDEVMKVSYILASAAGTGNDAADRQVMAAIARLDDIAIALRDAVIDLRRGNA</sequence>
<evidence type="ECO:0000313" key="1">
    <source>
        <dbReference type="EMBL" id="GAA2138329.1"/>
    </source>
</evidence>
<gene>
    <name evidence="1" type="ORF">GCM10009844_06210</name>
</gene>
<organism evidence="1 2">
    <name type="scientific">Nocardioides koreensis</name>
    <dbReference type="NCBI Taxonomy" id="433651"/>
    <lineage>
        <taxon>Bacteria</taxon>
        <taxon>Bacillati</taxon>
        <taxon>Actinomycetota</taxon>
        <taxon>Actinomycetes</taxon>
        <taxon>Propionibacteriales</taxon>
        <taxon>Nocardioidaceae</taxon>
        <taxon>Nocardioides</taxon>
    </lineage>
</organism>
<dbReference type="SUPFAM" id="SSF52172">
    <property type="entry name" value="CheY-like"/>
    <property type="match status" value="1"/>
</dbReference>
<comment type="caution">
    <text evidence="1">The sequence shown here is derived from an EMBL/GenBank/DDBJ whole genome shotgun (WGS) entry which is preliminary data.</text>
</comment>
<name>A0ABN2Z860_9ACTN</name>
<proteinExistence type="predicted"/>
<keyword evidence="2" id="KW-1185">Reference proteome</keyword>
<evidence type="ECO:0000313" key="2">
    <source>
        <dbReference type="Proteomes" id="UP001501771"/>
    </source>
</evidence>
<accession>A0ABN2Z860</accession>
<reference evidence="1 2" key="1">
    <citation type="journal article" date="2019" name="Int. J. Syst. Evol. Microbiol.">
        <title>The Global Catalogue of Microorganisms (GCM) 10K type strain sequencing project: providing services to taxonomists for standard genome sequencing and annotation.</title>
        <authorList>
            <consortium name="The Broad Institute Genomics Platform"/>
            <consortium name="The Broad Institute Genome Sequencing Center for Infectious Disease"/>
            <person name="Wu L."/>
            <person name="Ma J."/>
        </authorList>
    </citation>
    <scope>NUCLEOTIDE SEQUENCE [LARGE SCALE GENOMIC DNA]</scope>
    <source>
        <strain evidence="1 2">JCM 16022</strain>
    </source>
</reference>
<dbReference type="Proteomes" id="UP001501771">
    <property type="component" value="Unassembled WGS sequence"/>
</dbReference>
<dbReference type="InterPro" id="IPR011006">
    <property type="entry name" value="CheY-like_superfamily"/>
</dbReference>
<protein>
    <submittedName>
        <fullName evidence="1">Uncharacterized protein</fullName>
    </submittedName>
</protein>